<feature type="domain" description="DUF2470" evidence="3">
    <location>
        <begin position="25"/>
        <end position="89"/>
    </location>
</feature>
<sequence length="250" mass="27840">MSRQQQQPQARQRQKRDPLGVEDQARLKERLNASYAPDILSIARHFGEQPSARSARVVDIDSSGITIEWQWTEVSEAKPSTDDMRFAFREVTGAGSVLQEVSSLASEAHRALGLPNEPQLTVDKKEVDAKSLVDFSFKLPGVLPMAGVLLGLCLVGYLALVSEVHPGLVFMRRLISQTTCYHILVTTLIVHALEAGAVYAFCYLLKTIQPQQMNTENQIKWTIGGAVFGIFCLHDFISRVRRQFMLAGAR</sequence>
<feature type="transmembrane region" description="Helical" evidence="2">
    <location>
        <begin position="181"/>
        <end position="206"/>
    </location>
</feature>
<dbReference type="InterPro" id="IPR037119">
    <property type="entry name" value="Haem_oxidase_HugZ-like_sf"/>
</dbReference>
<organism evidence="4 5">
    <name type="scientific">Coemansia thaxteri</name>
    <dbReference type="NCBI Taxonomy" id="2663907"/>
    <lineage>
        <taxon>Eukaryota</taxon>
        <taxon>Fungi</taxon>
        <taxon>Fungi incertae sedis</taxon>
        <taxon>Zoopagomycota</taxon>
        <taxon>Kickxellomycotina</taxon>
        <taxon>Kickxellomycetes</taxon>
        <taxon>Kickxellales</taxon>
        <taxon>Kickxellaceae</taxon>
        <taxon>Coemansia</taxon>
    </lineage>
</organism>
<keyword evidence="2" id="KW-1133">Transmembrane helix</keyword>
<evidence type="ECO:0000313" key="4">
    <source>
        <dbReference type="EMBL" id="KAJ1998490.1"/>
    </source>
</evidence>
<name>A0A9W8BE83_9FUNG</name>
<evidence type="ECO:0000256" key="1">
    <source>
        <dbReference type="SAM" id="MobiDB-lite"/>
    </source>
</evidence>
<keyword evidence="5" id="KW-1185">Reference proteome</keyword>
<dbReference type="EMBL" id="JANBQF010000951">
    <property type="protein sequence ID" value="KAJ1998490.1"/>
    <property type="molecule type" value="Genomic_DNA"/>
</dbReference>
<protein>
    <recommendedName>
        <fullName evidence="3">DUF2470 domain-containing protein</fullName>
    </recommendedName>
</protein>
<feature type="transmembrane region" description="Helical" evidence="2">
    <location>
        <begin position="141"/>
        <end position="160"/>
    </location>
</feature>
<comment type="caution">
    <text evidence="4">The sequence shown here is derived from an EMBL/GenBank/DDBJ whole genome shotgun (WGS) entry which is preliminary data.</text>
</comment>
<accession>A0A9W8BE83</accession>
<dbReference type="Proteomes" id="UP001150907">
    <property type="component" value="Unassembled WGS sequence"/>
</dbReference>
<evidence type="ECO:0000313" key="5">
    <source>
        <dbReference type="Proteomes" id="UP001150907"/>
    </source>
</evidence>
<keyword evidence="2" id="KW-0472">Membrane</keyword>
<evidence type="ECO:0000259" key="3">
    <source>
        <dbReference type="Pfam" id="PF10615"/>
    </source>
</evidence>
<gene>
    <name evidence="4" type="ORF">H4R26_005442</name>
</gene>
<proteinExistence type="predicted"/>
<keyword evidence="2" id="KW-0812">Transmembrane</keyword>
<feature type="region of interest" description="Disordered" evidence="1">
    <location>
        <begin position="1"/>
        <end position="22"/>
    </location>
</feature>
<dbReference type="OrthoDB" id="5553410at2759"/>
<dbReference type="AlphaFoldDB" id="A0A9W8BE83"/>
<feature type="compositionally biased region" description="Low complexity" evidence="1">
    <location>
        <begin position="1"/>
        <end position="11"/>
    </location>
</feature>
<dbReference type="Pfam" id="PF10615">
    <property type="entry name" value="DUF2470"/>
    <property type="match status" value="1"/>
</dbReference>
<evidence type="ECO:0000256" key="2">
    <source>
        <dbReference type="SAM" id="Phobius"/>
    </source>
</evidence>
<dbReference type="Gene3D" id="3.20.180.10">
    <property type="entry name" value="PNP-oxidase-like"/>
    <property type="match status" value="1"/>
</dbReference>
<reference evidence="4" key="1">
    <citation type="submission" date="2022-07" db="EMBL/GenBank/DDBJ databases">
        <title>Phylogenomic reconstructions and comparative analyses of Kickxellomycotina fungi.</title>
        <authorList>
            <person name="Reynolds N.K."/>
            <person name="Stajich J.E."/>
            <person name="Barry K."/>
            <person name="Grigoriev I.V."/>
            <person name="Crous P."/>
            <person name="Smith M.E."/>
        </authorList>
    </citation>
    <scope>NUCLEOTIDE SEQUENCE</scope>
    <source>
        <strain evidence="4">IMI 214461</strain>
    </source>
</reference>
<dbReference type="InterPro" id="IPR019595">
    <property type="entry name" value="DUF2470"/>
</dbReference>